<dbReference type="InterPro" id="IPR006103">
    <property type="entry name" value="Glyco_hydro_2_cat"/>
</dbReference>
<feature type="chain" id="PRO_5030691092" description="Beta-glucuronidase" evidence="4">
    <location>
        <begin position="28"/>
        <end position="573"/>
    </location>
</feature>
<sequence length="573" mass="64203">MQRLWGSSAAMLPLWCWSCLLFSAASFQEFPSRAIAELNPWTRTFANGSASQVELPDFFREREEVTYVHLLPPLVRKALVKFTCSLRCELFADGERLAGNDSPHLALVAELPPGTRELRLVVDSRFLGRHSLHQLQYDWWQPGGVFRPVELHALPGRAFLRSVKVYPREFPWVRVEVEASTEGLRIALTFDGREPFGAPPSAEFAVPEPRRWSPASPELHHLTVYLLDGESIEDTLVTRFGLRSVEARDSRVLVNGQPVQLLGVNRHHFGGSGGPIVTAEDILVDVTRIKHLGGNFLRGAHYPQDPRLLDVCDEEGILVWEEALAWQNTMEELTNSTWVGMQRQQIRRMTESSVNHPSVIIYGFLNEGQSAHPGSVPAYQELAAEVRACDPTRLVGWASSVTIRDLAWEFADVVGFNDYNGWYPTTEKATVEGLASVPSVWKYYRDWVDEHYPGKPLIASEFGAGGQAGRRGSALEKWTEEFQSVLLQLHLLGALQADLAGAVVWQLADCPVDPTTDQQYRPNGINDKGLLTANRSPKLAYASVYGVFHGNRSLQVPDADLELFSEHFRRQEG</sequence>
<evidence type="ECO:0000256" key="4">
    <source>
        <dbReference type="SAM" id="SignalP"/>
    </source>
</evidence>
<name>A0A7S4PW02_9DINO</name>
<evidence type="ECO:0000256" key="2">
    <source>
        <dbReference type="ARBA" id="ARBA00012761"/>
    </source>
</evidence>
<evidence type="ECO:0000256" key="3">
    <source>
        <dbReference type="ARBA" id="ARBA00016205"/>
    </source>
</evidence>
<feature type="domain" description="Glycoside hydrolase family 2 immunoglobulin-like beta-sandwich" evidence="5">
    <location>
        <begin position="196"/>
        <end position="243"/>
    </location>
</feature>
<dbReference type="InterPro" id="IPR036156">
    <property type="entry name" value="Beta-gal/glucu_dom_sf"/>
</dbReference>
<comment type="similarity">
    <text evidence="1">Belongs to the glycosyl hydrolase 2 family.</text>
</comment>
<accession>A0A7S4PW02</accession>
<dbReference type="SUPFAM" id="SSF51445">
    <property type="entry name" value="(Trans)glycosidases"/>
    <property type="match status" value="1"/>
</dbReference>
<evidence type="ECO:0000259" key="5">
    <source>
        <dbReference type="Pfam" id="PF00703"/>
    </source>
</evidence>
<dbReference type="GO" id="GO:0004566">
    <property type="term" value="F:beta-glucuronidase activity"/>
    <property type="evidence" value="ECO:0007669"/>
    <property type="project" value="UniProtKB-EC"/>
</dbReference>
<proteinExistence type="inferred from homology"/>
<protein>
    <recommendedName>
        <fullName evidence="3">Beta-glucuronidase</fullName>
        <ecNumber evidence="2">3.2.1.31</ecNumber>
    </recommendedName>
</protein>
<reference evidence="7" key="1">
    <citation type="submission" date="2021-01" db="EMBL/GenBank/DDBJ databases">
        <authorList>
            <person name="Corre E."/>
            <person name="Pelletier E."/>
            <person name="Niang G."/>
            <person name="Scheremetjew M."/>
            <person name="Finn R."/>
            <person name="Kale V."/>
            <person name="Holt S."/>
            <person name="Cochrane G."/>
            <person name="Meng A."/>
            <person name="Brown T."/>
            <person name="Cohen L."/>
        </authorList>
    </citation>
    <scope>NUCLEOTIDE SEQUENCE</scope>
    <source>
        <strain evidence="7">CCMP3105</strain>
    </source>
</reference>
<dbReference type="Gene3D" id="3.20.20.80">
    <property type="entry name" value="Glycosidases"/>
    <property type="match status" value="1"/>
</dbReference>
<dbReference type="GO" id="GO:0005975">
    <property type="term" value="P:carbohydrate metabolic process"/>
    <property type="evidence" value="ECO:0007669"/>
    <property type="project" value="InterPro"/>
</dbReference>
<dbReference type="InterPro" id="IPR013783">
    <property type="entry name" value="Ig-like_fold"/>
</dbReference>
<dbReference type="GO" id="GO:0030246">
    <property type="term" value="F:carbohydrate binding"/>
    <property type="evidence" value="ECO:0007669"/>
    <property type="project" value="TreeGrafter"/>
</dbReference>
<dbReference type="PRINTS" id="PR00132">
    <property type="entry name" value="GLHYDRLASE2"/>
</dbReference>
<dbReference type="Pfam" id="PF02836">
    <property type="entry name" value="Glyco_hydro_2_C"/>
    <property type="match status" value="1"/>
</dbReference>
<dbReference type="InterPro" id="IPR006102">
    <property type="entry name" value="Ig-like_GH2"/>
</dbReference>
<dbReference type="InterPro" id="IPR006101">
    <property type="entry name" value="Glyco_hydro_2"/>
</dbReference>
<dbReference type="InterPro" id="IPR017853">
    <property type="entry name" value="GH"/>
</dbReference>
<dbReference type="Pfam" id="PF00703">
    <property type="entry name" value="Glyco_hydro_2"/>
    <property type="match status" value="1"/>
</dbReference>
<dbReference type="GO" id="GO:0019391">
    <property type="term" value="P:glucuronoside catabolic process"/>
    <property type="evidence" value="ECO:0007669"/>
    <property type="project" value="TreeGrafter"/>
</dbReference>
<dbReference type="SUPFAM" id="SSF49303">
    <property type="entry name" value="beta-Galactosidase/glucuronidase domain"/>
    <property type="match status" value="1"/>
</dbReference>
<dbReference type="AlphaFoldDB" id="A0A7S4PW02"/>
<keyword evidence="4" id="KW-0732">Signal</keyword>
<dbReference type="EC" id="3.2.1.31" evidence="2"/>
<dbReference type="Gene3D" id="2.60.40.10">
    <property type="entry name" value="Immunoglobulins"/>
    <property type="match status" value="1"/>
</dbReference>
<evidence type="ECO:0000259" key="6">
    <source>
        <dbReference type="Pfam" id="PF02836"/>
    </source>
</evidence>
<organism evidence="7">
    <name type="scientific">Alexandrium monilatum</name>
    <dbReference type="NCBI Taxonomy" id="311494"/>
    <lineage>
        <taxon>Eukaryota</taxon>
        <taxon>Sar</taxon>
        <taxon>Alveolata</taxon>
        <taxon>Dinophyceae</taxon>
        <taxon>Gonyaulacales</taxon>
        <taxon>Pyrocystaceae</taxon>
        <taxon>Alexandrium</taxon>
    </lineage>
</organism>
<gene>
    <name evidence="7" type="ORF">AMON00008_LOCUS3106</name>
</gene>
<feature type="domain" description="Glycoside hydrolase family 2 catalytic" evidence="6">
    <location>
        <begin position="245"/>
        <end position="541"/>
    </location>
</feature>
<evidence type="ECO:0000313" key="7">
    <source>
        <dbReference type="EMBL" id="CAE4563487.1"/>
    </source>
</evidence>
<dbReference type="PANTHER" id="PTHR10066">
    <property type="entry name" value="BETA-GLUCURONIDASE"/>
    <property type="match status" value="1"/>
</dbReference>
<feature type="signal peptide" evidence="4">
    <location>
        <begin position="1"/>
        <end position="27"/>
    </location>
</feature>
<dbReference type="EMBL" id="HBNR01004623">
    <property type="protein sequence ID" value="CAE4563487.1"/>
    <property type="molecule type" value="Transcribed_RNA"/>
</dbReference>
<evidence type="ECO:0000256" key="1">
    <source>
        <dbReference type="ARBA" id="ARBA00007401"/>
    </source>
</evidence>
<dbReference type="PANTHER" id="PTHR10066:SF67">
    <property type="entry name" value="BETA-GLUCURONIDASE"/>
    <property type="match status" value="1"/>
</dbReference>